<dbReference type="PhylomeDB" id="A0A0D2VJJ0"/>
<dbReference type="Pfam" id="PF09350">
    <property type="entry name" value="DJC28_CD"/>
    <property type="match status" value="1"/>
</dbReference>
<dbReference type="InterPro" id="IPR018961">
    <property type="entry name" value="DnaJ_homolog_subfam-C_membr-28"/>
</dbReference>
<dbReference type="PANTHER" id="PTHR39158:SF1">
    <property type="entry name" value="DNAJ HOMOLOG SUBFAMILY C MEMBER 28"/>
    <property type="match status" value="1"/>
</dbReference>
<dbReference type="eggNOG" id="KOG0568">
    <property type="taxonomic scope" value="Eukaryota"/>
</dbReference>
<accession>A0A0D2VJJ0</accession>
<organism evidence="2 3">
    <name type="scientific">Capsaspora owczarzaki (strain ATCC 30864)</name>
    <dbReference type="NCBI Taxonomy" id="595528"/>
    <lineage>
        <taxon>Eukaryota</taxon>
        <taxon>Filasterea</taxon>
        <taxon>Capsaspora</taxon>
    </lineage>
</organism>
<sequence>MQPPSSIAFNLHTRPFAKNLTNKPSRRKRSHYRQQKSCTSKCLIFGMLHHSIDERDAPGETIAARQRNSQAIRLRQAVDNVHQHRVDAALRDAAEAHSNPDETKVSTRMAMAYADSVDLLKKQTQSIDKMVDDMIKNAMARGEFDNLKGVGKPLKMEEHQFLDTTTTKLNQVLINSGVLPEWINADKELREILPRLRQRTLDVWRSALQSLGTEDPRKQDESEAEHCTRIAGTLAKLEQALVDEGIDGILALLPLRQRQDLLSHREELLRDVAVANKKIASFNLIAPLLTQQKLLFDEARALRQHLAQCRSSLRRE</sequence>
<reference evidence="3" key="1">
    <citation type="submission" date="2011-02" db="EMBL/GenBank/DDBJ databases">
        <title>The Genome Sequence of Capsaspora owczarzaki ATCC 30864.</title>
        <authorList>
            <person name="Russ C."/>
            <person name="Cuomo C."/>
            <person name="Burger G."/>
            <person name="Gray M.W."/>
            <person name="Holland P.W.H."/>
            <person name="King N."/>
            <person name="Lang F.B.F."/>
            <person name="Roger A.J."/>
            <person name="Ruiz-Trillo I."/>
            <person name="Young S.K."/>
            <person name="Zeng Q."/>
            <person name="Gargeya S."/>
            <person name="Alvarado L."/>
            <person name="Berlin A."/>
            <person name="Chapman S.B."/>
            <person name="Chen Z."/>
            <person name="Freedman E."/>
            <person name="Gellesch M."/>
            <person name="Goldberg J."/>
            <person name="Griggs A."/>
            <person name="Gujja S."/>
            <person name="Heilman E."/>
            <person name="Heiman D."/>
            <person name="Howarth C."/>
            <person name="Mehta T."/>
            <person name="Neiman D."/>
            <person name="Pearson M."/>
            <person name="Roberts A."/>
            <person name="Saif S."/>
            <person name="Shea T."/>
            <person name="Shenoy N."/>
            <person name="Sisk P."/>
            <person name="Stolte C."/>
            <person name="Sykes S."/>
            <person name="White J."/>
            <person name="Yandava C."/>
            <person name="Haas B."/>
            <person name="Nusbaum C."/>
            <person name="Birren B."/>
        </authorList>
    </citation>
    <scope>NUCLEOTIDE SEQUENCE</scope>
    <source>
        <strain evidence="3">ATCC 30864</strain>
    </source>
</reference>
<evidence type="ECO:0000259" key="1">
    <source>
        <dbReference type="Pfam" id="PF09350"/>
    </source>
</evidence>
<gene>
    <name evidence="2" type="ORF">CAOG_001472</name>
</gene>
<dbReference type="Proteomes" id="UP000008743">
    <property type="component" value="Unassembled WGS sequence"/>
</dbReference>
<evidence type="ECO:0000313" key="3">
    <source>
        <dbReference type="Proteomes" id="UP000008743"/>
    </source>
</evidence>
<dbReference type="InParanoid" id="A0A0D2VJJ0"/>
<dbReference type="OrthoDB" id="1922282at2759"/>
<keyword evidence="3" id="KW-1185">Reference proteome</keyword>
<protein>
    <recommendedName>
        <fullName evidence="1">DnaJ homologue subfamily C member 28 conserved domain-containing protein</fullName>
    </recommendedName>
</protein>
<dbReference type="STRING" id="595528.A0A0D2VJJ0"/>
<evidence type="ECO:0000313" key="2">
    <source>
        <dbReference type="EMBL" id="KJE90122.1"/>
    </source>
</evidence>
<dbReference type="PANTHER" id="PTHR39158">
    <property type="entry name" value="OS08G0560600 PROTEIN"/>
    <property type="match status" value="1"/>
</dbReference>
<name>A0A0D2VJJ0_CAPO3</name>
<dbReference type="RefSeq" id="XP_004364340.2">
    <property type="nucleotide sequence ID" value="XM_004364283.2"/>
</dbReference>
<dbReference type="InterPro" id="IPR052573">
    <property type="entry name" value="DnaJ_C_subfamily_28"/>
</dbReference>
<dbReference type="EMBL" id="KE346361">
    <property type="protein sequence ID" value="KJE90122.1"/>
    <property type="molecule type" value="Genomic_DNA"/>
</dbReference>
<feature type="domain" description="DnaJ homologue subfamily C member 28 conserved" evidence="1">
    <location>
        <begin position="130"/>
        <end position="196"/>
    </location>
</feature>
<dbReference type="AlphaFoldDB" id="A0A0D2VJJ0"/>
<proteinExistence type="predicted"/>